<protein>
    <submittedName>
        <fullName evidence="2">Uncharacterized protein</fullName>
    </submittedName>
</protein>
<evidence type="ECO:0000256" key="1">
    <source>
        <dbReference type="SAM" id="MobiDB-lite"/>
    </source>
</evidence>
<dbReference type="AlphaFoldDB" id="A0A6A6QY15"/>
<name>A0A6A6QY15_9PEZI</name>
<evidence type="ECO:0000313" key="2">
    <source>
        <dbReference type="EMBL" id="KAF2497146.1"/>
    </source>
</evidence>
<keyword evidence="3" id="KW-1185">Reference proteome</keyword>
<organism evidence="2 3">
    <name type="scientific">Lophium mytilinum</name>
    <dbReference type="NCBI Taxonomy" id="390894"/>
    <lineage>
        <taxon>Eukaryota</taxon>
        <taxon>Fungi</taxon>
        <taxon>Dikarya</taxon>
        <taxon>Ascomycota</taxon>
        <taxon>Pezizomycotina</taxon>
        <taxon>Dothideomycetes</taxon>
        <taxon>Pleosporomycetidae</taxon>
        <taxon>Mytilinidiales</taxon>
        <taxon>Mytilinidiaceae</taxon>
        <taxon>Lophium</taxon>
    </lineage>
</organism>
<reference evidence="2" key="1">
    <citation type="journal article" date="2020" name="Stud. Mycol.">
        <title>101 Dothideomycetes genomes: a test case for predicting lifestyles and emergence of pathogens.</title>
        <authorList>
            <person name="Haridas S."/>
            <person name="Albert R."/>
            <person name="Binder M."/>
            <person name="Bloem J."/>
            <person name="Labutti K."/>
            <person name="Salamov A."/>
            <person name="Andreopoulos B."/>
            <person name="Baker S."/>
            <person name="Barry K."/>
            <person name="Bills G."/>
            <person name="Bluhm B."/>
            <person name="Cannon C."/>
            <person name="Castanera R."/>
            <person name="Culley D."/>
            <person name="Daum C."/>
            <person name="Ezra D."/>
            <person name="Gonzalez J."/>
            <person name="Henrissat B."/>
            <person name="Kuo A."/>
            <person name="Liang C."/>
            <person name="Lipzen A."/>
            <person name="Lutzoni F."/>
            <person name="Magnuson J."/>
            <person name="Mondo S."/>
            <person name="Nolan M."/>
            <person name="Ohm R."/>
            <person name="Pangilinan J."/>
            <person name="Park H.-J."/>
            <person name="Ramirez L."/>
            <person name="Alfaro M."/>
            <person name="Sun H."/>
            <person name="Tritt A."/>
            <person name="Yoshinaga Y."/>
            <person name="Zwiers L.-H."/>
            <person name="Turgeon B."/>
            <person name="Goodwin S."/>
            <person name="Spatafora J."/>
            <person name="Crous P."/>
            <person name="Grigoriev I."/>
        </authorList>
    </citation>
    <scope>NUCLEOTIDE SEQUENCE</scope>
    <source>
        <strain evidence="2">CBS 269.34</strain>
    </source>
</reference>
<accession>A0A6A6QY15</accession>
<feature type="region of interest" description="Disordered" evidence="1">
    <location>
        <begin position="1"/>
        <end position="34"/>
    </location>
</feature>
<evidence type="ECO:0000313" key="3">
    <source>
        <dbReference type="Proteomes" id="UP000799750"/>
    </source>
</evidence>
<dbReference type="EMBL" id="MU004187">
    <property type="protein sequence ID" value="KAF2497146.1"/>
    <property type="molecule type" value="Genomic_DNA"/>
</dbReference>
<proteinExistence type="predicted"/>
<gene>
    <name evidence="2" type="ORF">BU16DRAFT_350688</name>
</gene>
<dbReference type="Proteomes" id="UP000799750">
    <property type="component" value="Unassembled WGS sequence"/>
</dbReference>
<sequence length="172" mass="18804">MIARDTGRGAVGFEGSVPQRPVSPENQILRDHGGRGLLLDPEGIRLTYRWSSVSRLGKQLGGYRRGVSCRNASGSRFCWNLGRAYRRAGHLKPADSTNHSSSTPLCMMMPEDTAVPARRSLSCQAASRRSRGRSDMILGNRNILTRRACQDIRSSFEVNTYGPAKGVVVGGK</sequence>